<protein>
    <recommendedName>
        <fullName evidence="5">Chemotaxis protein methyltransferase</fullName>
        <ecNumber evidence="5">2.1.1.80</ecNumber>
    </recommendedName>
</protein>
<evidence type="ECO:0000256" key="2">
    <source>
        <dbReference type="ARBA" id="ARBA00022603"/>
    </source>
</evidence>
<gene>
    <name evidence="7" type="ORF">ACFSC0_04570</name>
</gene>
<dbReference type="EC" id="2.1.1.80" evidence="5"/>
<dbReference type="PIRSF" id="PIRSF000410">
    <property type="entry name" value="CheR"/>
    <property type="match status" value="1"/>
</dbReference>
<dbReference type="InterPro" id="IPR050903">
    <property type="entry name" value="Bact_Chemotaxis_MeTrfase"/>
</dbReference>
<dbReference type="InterPro" id="IPR036804">
    <property type="entry name" value="CheR_N_sf"/>
</dbReference>
<evidence type="ECO:0000313" key="7">
    <source>
        <dbReference type="EMBL" id="MFD1782659.1"/>
    </source>
</evidence>
<dbReference type="SUPFAM" id="SSF47757">
    <property type="entry name" value="Chemotaxis receptor methyltransferase CheR, N-terminal domain"/>
    <property type="match status" value="1"/>
</dbReference>
<dbReference type="Proteomes" id="UP001597237">
    <property type="component" value="Unassembled WGS sequence"/>
</dbReference>
<dbReference type="PRINTS" id="PR00996">
    <property type="entry name" value="CHERMTFRASE"/>
</dbReference>
<feature type="domain" description="CheR-type methyltransferase" evidence="6">
    <location>
        <begin position="16"/>
        <end position="291"/>
    </location>
</feature>
<dbReference type="InterPro" id="IPR026024">
    <property type="entry name" value="Chemotaxis_MeTrfase_CheR"/>
</dbReference>
<evidence type="ECO:0000256" key="4">
    <source>
        <dbReference type="ARBA" id="ARBA00022691"/>
    </source>
</evidence>
<evidence type="ECO:0000313" key="8">
    <source>
        <dbReference type="Proteomes" id="UP001597237"/>
    </source>
</evidence>
<dbReference type="Gene3D" id="3.40.50.150">
    <property type="entry name" value="Vaccinia Virus protein VP39"/>
    <property type="match status" value="1"/>
</dbReference>
<keyword evidence="3 5" id="KW-0808">Transferase</keyword>
<organism evidence="7 8">
    <name type="scientific">Phenylobacterium terrae</name>
    <dbReference type="NCBI Taxonomy" id="2665495"/>
    <lineage>
        <taxon>Bacteria</taxon>
        <taxon>Pseudomonadati</taxon>
        <taxon>Pseudomonadota</taxon>
        <taxon>Alphaproteobacteria</taxon>
        <taxon>Caulobacterales</taxon>
        <taxon>Caulobacteraceae</taxon>
        <taxon>Phenylobacterium</taxon>
    </lineage>
</organism>
<dbReference type="InterPro" id="IPR022642">
    <property type="entry name" value="CheR_C"/>
</dbReference>
<keyword evidence="8" id="KW-1185">Reference proteome</keyword>
<keyword evidence="4 5" id="KW-0949">S-adenosyl-L-methionine</keyword>
<dbReference type="PANTHER" id="PTHR24422">
    <property type="entry name" value="CHEMOTAXIS PROTEIN METHYLTRANSFERASE"/>
    <property type="match status" value="1"/>
</dbReference>
<evidence type="ECO:0000259" key="6">
    <source>
        <dbReference type="PROSITE" id="PS50123"/>
    </source>
</evidence>
<dbReference type="GO" id="GO:0032259">
    <property type="term" value="P:methylation"/>
    <property type="evidence" value="ECO:0007669"/>
    <property type="project" value="UniProtKB-KW"/>
</dbReference>
<comment type="catalytic activity">
    <reaction evidence="1 5">
        <text>L-glutamyl-[protein] + S-adenosyl-L-methionine = [protein]-L-glutamate 5-O-methyl ester + S-adenosyl-L-homocysteine</text>
        <dbReference type="Rhea" id="RHEA:24452"/>
        <dbReference type="Rhea" id="RHEA-COMP:10208"/>
        <dbReference type="Rhea" id="RHEA-COMP:10311"/>
        <dbReference type="ChEBI" id="CHEBI:29973"/>
        <dbReference type="ChEBI" id="CHEBI:57856"/>
        <dbReference type="ChEBI" id="CHEBI:59789"/>
        <dbReference type="ChEBI" id="CHEBI:82795"/>
        <dbReference type="EC" id="2.1.1.80"/>
    </reaction>
</comment>
<dbReference type="Pfam" id="PF01739">
    <property type="entry name" value="CheR"/>
    <property type="match status" value="1"/>
</dbReference>
<dbReference type="SMART" id="SM00138">
    <property type="entry name" value="MeTrc"/>
    <property type="match status" value="1"/>
</dbReference>
<sequence>MTRTSGPNEQAAGPGIVEGEFLLTASDFRTIAQIVHAHAGIHLPEGKAALVYSRLAKRLRALGLRNFREYCKLVETAEGVDERQAMTAALTTNVTRFMREPHHFEHLEHDVMPALARRARAGGRVRLWSAACSNGQEPYSIAITVLSALPEACDLDVKILATDIDPNMIAEGKAGTYSDEALSALPLHHRRRWFEKAANGWSVAPELRSLVAFRELNLVGPWPMKGRFDVIFCRNVVIYFDDETQERIWERFVPAMEPGAVLYIGHSERVTGRAAHQLETCGLTAYQLRNAA</sequence>
<evidence type="ECO:0000256" key="3">
    <source>
        <dbReference type="ARBA" id="ARBA00022679"/>
    </source>
</evidence>
<evidence type="ECO:0000256" key="5">
    <source>
        <dbReference type="PIRNR" id="PIRNR000410"/>
    </source>
</evidence>
<reference evidence="8" key="1">
    <citation type="journal article" date="2019" name="Int. J. Syst. Evol. Microbiol.">
        <title>The Global Catalogue of Microorganisms (GCM) 10K type strain sequencing project: providing services to taxonomists for standard genome sequencing and annotation.</title>
        <authorList>
            <consortium name="The Broad Institute Genomics Platform"/>
            <consortium name="The Broad Institute Genome Sequencing Center for Infectious Disease"/>
            <person name="Wu L."/>
            <person name="Ma J."/>
        </authorList>
    </citation>
    <scope>NUCLEOTIDE SEQUENCE [LARGE SCALE GENOMIC DNA]</scope>
    <source>
        <strain evidence="8">DFY28</strain>
    </source>
</reference>
<dbReference type="GO" id="GO:0008168">
    <property type="term" value="F:methyltransferase activity"/>
    <property type="evidence" value="ECO:0007669"/>
    <property type="project" value="UniProtKB-KW"/>
</dbReference>
<dbReference type="SUPFAM" id="SSF53335">
    <property type="entry name" value="S-adenosyl-L-methionine-dependent methyltransferases"/>
    <property type="match status" value="1"/>
</dbReference>
<dbReference type="InterPro" id="IPR000780">
    <property type="entry name" value="CheR_MeTrfase"/>
</dbReference>
<dbReference type="PROSITE" id="PS50123">
    <property type="entry name" value="CHER"/>
    <property type="match status" value="1"/>
</dbReference>
<dbReference type="Pfam" id="PF03705">
    <property type="entry name" value="CheR_N"/>
    <property type="match status" value="1"/>
</dbReference>
<dbReference type="PANTHER" id="PTHR24422:SF19">
    <property type="entry name" value="CHEMOTAXIS PROTEIN METHYLTRANSFERASE"/>
    <property type="match status" value="1"/>
</dbReference>
<comment type="function">
    <text evidence="5">Methylation of the membrane-bound methyl-accepting chemotaxis proteins (MCP) to form gamma-glutamyl methyl ester residues in MCP.</text>
</comment>
<keyword evidence="2 5" id="KW-0489">Methyltransferase</keyword>
<dbReference type="InterPro" id="IPR029063">
    <property type="entry name" value="SAM-dependent_MTases_sf"/>
</dbReference>
<proteinExistence type="predicted"/>
<accession>A0ABW4MY54</accession>
<evidence type="ECO:0000256" key="1">
    <source>
        <dbReference type="ARBA" id="ARBA00001541"/>
    </source>
</evidence>
<comment type="caution">
    <text evidence="7">The sequence shown here is derived from an EMBL/GenBank/DDBJ whole genome shotgun (WGS) entry which is preliminary data.</text>
</comment>
<dbReference type="Gene3D" id="1.10.155.10">
    <property type="entry name" value="Chemotaxis receptor methyltransferase CheR, N-terminal domain"/>
    <property type="match status" value="1"/>
</dbReference>
<dbReference type="EMBL" id="JBHUEY010000001">
    <property type="protein sequence ID" value="MFD1782659.1"/>
    <property type="molecule type" value="Genomic_DNA"/>
</dbReference>
<dbReference type="InterPro" id="IPR022641">
    <property type="entry name" value="CheR_N"/>
</dbReference>
<dbReference type="RefSeq" id="WP_377282333.1">
    <property type="nucleotide sequence ID" value="NZ_JBHRSI010000006.1"/>
</dbReference>
<name>A0ABW4MY54_9CAUL</name>